<evidence type="ECO:0008006" key="6">
    <source>
        <dbReference type="Google" id="ProtNLM"/>
    </source>
</evidence>
<sequence>MGSRTEADSKSHVLCIPWPAQSHIKAMLKLAKLLHSRGFHITFVNTEYNHKRFLKSLGPDSLQGLPDFRFETIPDGLPPSDNDTTQDVFALCRAVQENMLAPFRDLLKRLNDNGNSNMPPVTSIVSDATMLSFTITAGEELGIPVVLLYTISACSFMGMKQYHTVVEKLGHHPSKDIVIDWIPGMKDIHVKDLPSSPSTANPEDCKLLNNFSSEATNGAHKATAVIYHTFYALEKDVLDALSAMLPRVFAIVLQFVMVSGRHRLSLFLQSPISDFHCFCNYDAYAYALLSTLGSGFGRLMISTLGVASISTFKVHALIFVRMQYSFVFTCLSILLFKVLVERGSEVGLYMSRVRLLEMEICRIRRQGSSFLLHWALFCSRVLQYGSFGSTMRRLPTVWGRTYALGKSALLYEEKRMVTSLNFLSHLFTGSETTSVWLEAEALDVLISGKRTCKRQFWRLRIIHVGIRVVGDGVVTLISCRESTAYNVRRWLDTLCYELSNVLIA</sequence>
<dbReference type="AlphaFoldDB" id="A0A978VKE1"/>
<evidence type="ECO:0000256" key="1">
    <source>
        <dbReference type="ARBA" id="ARBA00009995"/>
    </source>
</evidence>
<evidence type="ECO:0000256" key="2">
    <source>
        <dbReference type="ARBA" id="ARBA00022676"/>
    </source>
</evidence>
<dbReference type="SUPFAM" id="SSF53756">
    <property type="entry name" value="UDP-Glycosyltransferase/glycogen phosphorylase"/>
    <property type="match status" value="1"/>
</dbReference>
<evidence type="ECO:0000256" key="3">
    <source>
        <dbReference type="ARBA" id="ARBA00022679"/>
    </source>
</evidence>
<organism evidence="4 5">
    <name type="scientific">Ziziphus jujuba var. spinosa</name>
    <dbReference type="NCBI Taxonomy" id="714518"/>
    <lineage>
        <taxon>Eukaryota</taxon>
        <taxon>Viridiplantae</taxon>
        <taxon>Streptophyta</taxon>
        <taxon>Embryophyta</taxon>
        <taxon>Tracheophyta</taxon>
        <taxon>Spermatophyta</taxon>
        <taxon>Magnoliopsida</taxon>
        <taxon>eudicotyledons</taxon>
        <taxon>Gunneridae</taxon>
        <taxon>Pentapetalae</taxon>
        <taxon>rosids</taxon>
        <taxon>fabids</taxon>
        <taxon>Rosales</taxon>
        <taxon>Rhamnaceae</taxon>
        <taxon>Paliureae</taxon>
        <taxon>Ziziphus</taxon>
    </lineage>
</organism>
<keyword evidence="3" id="KW-0808">Transferase</keyword>
<keyword evidence="2" id="KW-0328">Glycosyltransferase</keyword>
<accession>A0A978VKE1</accession>
<comment type="similarity">
    <text evidence="1">Belongs to the UDP-glycosyltransferase family.</text>
</comment>
<dbReference type="GO" id="GO:0080043">
    <property type="term" value="F:quercetin 3-O-glucosyltransferase activity"/>
    <property type="evidence" value="ECO:0007669"/>
    <property type="project" value="TreeGrafter"/>
</dbReference>
<dbReference type="FunFam" id="3.40.50.2000:FF:000065">
    <property type="entry name" value="Glycosyltransferase"/>
    <property type="match status" value="1"/>
</dbReference>
<dbReference type="Proteomes" id="UP000813462">
    <property type="component" value="Unassembled WGS sequence"/>
</dbReference>
<dbReference type="EMBL" id="JAEACU010000004">
    <property type="protein sequence ID" value="KAH7533560.1"/>
    <property type="molecule type" value="Genomic_DNA"/>
</dbReference>
<evidence type="ECO:0000313" key="4">
    <source>
        <dbReference type="EMBL" id="KAH7533560.1"/>
    </source>
</evidence>
<evidence type="ECO:0000313" key="5">
    <source>
        <dbReference type="Proteomes" id="UP000813462"/>
    </source>
</evidence>
<comment type="caution">
    <text evidence="4">The sequence shown here is derived from an EMBL/GenBank/DDBJ whole genome shotgun (WGS) entry which is preliminary data.</text>
</comment>
<name>A0A978VKE1_ZIZJJ</name>
<dbReference type="Gene3D" id="3.40.50.2000">
    <property type="entry name" value="Glycogen Phosphorylase B"/>
    <property type="match status" value="1"/>
</dbReference>
<dbReference type="PANTHER" id="PTHR11926">
    <property type="entry name" value="GLUCOSYL/GLUCURONOSYL TRANSFERASES"/>
    <property type="match status" value="1"/>
</dbReference>
<proteinExistence type="inferred from homology"/>
<gene>
    <name evidence="4" type="ORF">FEM48_Zijuj04G0144200</name>
</gene>
<reference evidence="4" key="1">
    <citation type="journal article" date="2021" name="Front. Plant Sci.">
        <title>Chromosome-Scale Genome Assembly for Chinese Sour Jujube and Insights Into Its Genome Evolution and Domestication Signature.</title>
        <authorList>
            <person name="Shen L.-Y."/>
            <person name="Luo H."/>
            <person name="Wang X.-L."/>
            <person name="Wang X.-M."/>
            <person name="Qiu X.-J."/>
            <person name="Liu H."/>
            <person name="Zhou S.-S."/>
            <person name="Jia K.-H."/>
            <person name="Nie S."/>
            <person name="Bao Y.-T."/>
            <person name="Zhang R.-G."/>
            <person name="Yun Q.-Z."/>
            <person name="Chai Y.-H."/>
            <person name="Lu J.-Y."/>
            <person name="Li Y."/>
            <person name="Zhao S.-W."/>
            <person name="Mao J.-F."/>
            <person name="Jia S.-G."/>
            <person name="Mao Y.-M."/>
        </authorList>
    </citation>
    <scope>NUCLEOTIDE SEQUENCE</scope>
    <source>
        <strain evidence="4">AT0</strain>
        <tissue evidence="4">Leaf</tissue>
    </source>
</reference>
<protein>
    <recommendedName>
        <fullName evidence="6">7-deoxyloganetin glucosyltransferase-like</fullName>
    </recommendedName>
</protein>
<dbReference type="PANTHER" id="PTHR11926:SF1516">
    <property type="entry name" value="GLYCOSYLTRANSFERASE"/>
    <property type="match status" value="1"/>
</dbReference>
<dbReference type="GO" id="GO:0080044">
    <property type="term" value="F:quercetin 7-O-glucosyltransferase activity"/>
    <property type="evidence" value="ECO:0007669"/>
    <property type="project" value="TreeGrafter"/>
</dbReference>